<evidence type="ECO:0000256" key="4">
    <source>
        <dbReference type="SAM" id="SignalP"/>
    </source>
</evidence>
<keyword evidence="2 3" id="KW-0802">TPR repeat</keyword>
<feature type="repeat" description="TPR" evidence="3">
    <location>
        <begin position="137"/>
        <end position="170"/>
    </location>
</feature>
<keyword evidence="4" id="KW-0732">Signal</keyword>
<dbReference type="Gene3D" id="1.25.40.10">
    <property type="entry name" value="Tetratricopeptide repeat domain"/>
    <property type="match status" value="1"/>
</dbReference>
<keyword evidence="6" id="KW-1185">Reference proteome</keyword>
<evidence type="ECO:0000256" key="3">
    <source>
        <dbReference type="PROSITE-ProRule" id="PRU00339"/>
    </source>
</evidence>
<dbReference type="SUPFAM" id="SSF48452">
    <property type="entry name" value="TPR-like"/>
    <property type="match status" value="1"/>
</dbReference>
<protein>
    <submittedName>
        <fullName evidence="5">Tetratricopeptide repeat protein</fullName>
    </submittedName>
</protein>
<feature type="signal peptide" evidence="4">
    <location>
        <begin position="1"/>
        <end position="22"/>
    </location>
</feature>
<organism evidence="5 6">
    <name type="scientific">Dongia sedimenti</name>
    <dbReference type="NCBI Taxonomy" id="3064282"/>
    <lineage>
        <taxon>Bacteria</taxon>
        <taxon>Pseudomonadati</taxon>
        <taxon>Pseudomonadota</taxon>
        <taxon>Alphaproteobacteria</taxon>
        <taxon>Rhodospirillales</taxon>
        <taxon>Dongiaceae</taxon>
        <taxon>Dongia</taxon>
    </lineage>
</organism>
<evidence type="ECO:0000256" key="1">
    <source>
        <dbReference type="ARBA" id="ARBA00022737"/>
    </source>
</evidence>
<dbReference type="InterPro" id="IPR011990">
    <property type="entry name" value="TPR-like_helical_dom_sf"/>
</dbReference>
<dbReference type="Pfam" id="PF13432">
    <property type="entry name" value="TPR_16"/>
    <property type="match status" value="1"/>
</dbReference>
<gene>
    <name evidence="5" type="ORF">Q8A70_06685</name>
</gene>
<dbReference type="InterPro" id="IPR019734">
    <property type="entry name" value="TPR_rpt"/>
</dbReference>
<feature type="chain" id="PRO_5045291213" evidence="4">
    <location>
        <begin position="23"/>
        <end position="189"/>
    </location>
</feature>
<dbReference type="SMART" id="SM00028">
    <property type="entry name" value="TPR"/>
    <property type="match status" value="3"/>
</dbReference>
<keyword evidence="1" id="KW-0677">Repeat</keyword>
<proteinExistence type="predicted"/>
<accession>A0ABU0YI00</accession>
<dbReference type="PANTHER" id="PTHR45831:SF2">
    <property type="entry name" value="LD24721P"/>
    <property type="match status" value="1"/>
</dbReference>
<evidence type="ECO:0000313" key="5">
    <source>
        <dbReference type="EMBL" id="MDQ7247344.1"/>
    </source>
</evidence>
<evidence type="ECO:0000256" key="2">
    <source>
        <dbReference type="ARBA" id="ARBA00022803"/>
    </source>
</evidence>
<reference evidence="6" key="1">
    <citation type="submission" date="2023-08" db="EMBL/GenBank/DDBJ databases">
        <title>Rhodospirillaceae gen. nov., a novel taxon isolated from the Yangtze River Yuezi River estuary sludge.</title>
        <authorList>
            <person name="Ruan L."/>
        </authorList>
    </citation>
    <scope>NUCLEOTIDE SEQUENCE [LARGE SCALE GENOMIC DNA]</scope>
    <source>
        <strain evidence="6">R-7</strain>
    </source>
</reference>
<sequence length="189" mass="20686">MTLSGKALIGGLAAFWFLCGGAAIAPADQKDVRLPELFVRLKAAPGVEAAQAIEAQIWAIWLEADDPKIDALMSEGNEAIDAQKFGTALAKFNAIIAQRPDFAEGWNKRATVYYLMGDYAHSLQDIDRTLELEPRHIGALSGLGLVNLRMEREEAAADAFERVLNIDPHSVSARNNLAIVQDMLKRNKI</sequence>
<name>A0ABU0YI00_9PROT</name>
<evidence type="ECO:0000313" key="6">
    <source>
        <dbReference type="Proteomes" id="UP001230156"/>
    </source>
</evidence>
<dbReference type="EMBL" id="JAUYVI010000002">
    <property type="protein sequence ID" value="MDQ7247344.1"/>
    <property type="molecule type" value="Genomic_DNA"/>
</dbReference>
<dbReference type="PANTHER" id="PTHR45831">
    <property type="entry name" value="LD24721P"/>
    <property type="match status" value="1"/>
</dbReference>
<dbReference type="InterPro" id="IPR047150">
    <property type="entry name" value="SGT"/>
</dbReference>
<dbReference type="RefSeq" id="WP_379954744.1">
    <property type="nucleotide sequence ID" value="NZ_JAUYVI010000002.1"/>
</dbReference>
<feature type="repeat" description="TPR" evidence="3">
    <location>
        <begin position="103"/>
        <end position="136"/>
    </location>
</feature>
<dbReference type="Proteomes" id="UP001230156">
    <property type="component" value="Unassembled WGS sequence"/>
</dbReference>
<dbReference type="PROSITE" id="PS50005">
    <property type="entry name" value="TPR"/>
    <property type="match status" value="2"/>
</dbReference>
<comment type="caution">
    <text evidence="5">The sequence shown here is derived from an EMBL/GenBank/DDBJ whole genome shotgun (WGS) entry which is preliminary data.</text>
</comment>